<dbReference type="EMBL" id="JAJOMB010000001">
    <property type="protein sequence ID" value="MCD5309807.1"/>
    <property type="molecule type" value="Genomic_DNA"/>
</dbReference>
<reference evidence="1" key="1">
    <citation type="submission" date="2021-11" db="EMBL/GenBank/DDBJ databases">
        <title>Streptomyces corallinus and Kineosporia corallina sp. nov., two new coral-derived marine actinobacteria.</title>
        <authorList>
            <person name="Buangrab K."/>
            <person name="Sutthacheep M."/>
            <person name="Yeemin T."/>
            <person name="Harunari E."/>
            <person name="Igarashi Y."/>
            <person name="Sripreechasak P."/>
            <person name="Kanchanasin P."/>
            <person name="Tanasupawat S."/>
            <person name="Phongsopitanun W."/>
        </authorList>
    </citation>
    <scope>NUCLEOTIDE SEQUENCE</scope>
    <source>
        <strain evidence="1">JCM 31032</strain>
    </source>
</reference>
<keyword evidence="2" id="KW-1185">Reference proteome</keyword>
<dbReference type="Proteomes" id="UP001138997">
    <property type="component" value="Unassembled WGS sequence"/>
</dbReference>
<protein>
    <recommendedName>
        <fullName evidence="3">Antitoxin HicB</fullName>
    </recommendedName>
</protein>
<dbReference type="AlphaFoldDB" id="A0A9X1SRN2"/>
<name>A0A9X1SRN2_9ACTN</name>
<evidence type="ECO:0000313" key="2">
    <source>
        <dbReference type="Proteomes" id="UP001138997"/>
    </source>
</evidence>
<evidence type="ECO:0000313" key="1">
    <source>
        <dbReference type="EMBL" id="MCD5309807.1"/>
    </source>
</evidence>
<sequence>MTSVDVTVEVSAQREGKWWVLRMADGVTQAKSLGDVDEMVRDYVSLMRDVPAERVRVDLVSIDPGSGMAVQVEGAKRAQEEAEQAQKVAARAIRDTAKALKQSGLAGLEVARVLGVSPQRVSQLIKKDA</sequence>
<comment type="caution">
    <text evidence="1">The sequence shown here is derived from an EMBL/GenBank/DDBJ whole genome shotgun (WGS) entry which is preliminary data.</text>
</comment>
<gene>
    <name evidence="1" type="ORF">LR394_02790</name>
</gene>
<proteinExistence type="predicted"/>
<accession>A0A9X1SRN2</accession>
<evidence type="ECO:0008006" key="3">
    <source>
        <dbReference type="Google" id="ProtNLM"/>
    </source>
</evidence>
<organism evidence="1 2">
    <name type="scientific">Kineosporia babensis</name>
    <dbReference type="NCBI Taxonomy" id="499548"/>
    <lineage>
        <taxon>Bacteria</taxon>
        <taxon>Bacillati</taxon>
        <taxon>Actinomycetota</taxon>
        <taxon>Actinomycetes</taxon>
        <taxon>Kineosporiales</taxon>
        <taxon>Kineosporiaceae</taxon>
        <taxon>Kineosporia</taxon>
    </lineage>
</organism>
<dbReference type="RefSeq" id="WP_231438725.1">
    <property type="nucleotide sequence ID" value="NZ_JAJOMB010000001.1"/>
</dbReference>